<feature type="compositionally biased region" description="Polar residues" evidence="11">
    <location>
        <begin position="277"/>
        <end position="294"/>
    </location>
</feature>
<evidence type="ECO:0000256" key="3">
    <source>
        <dbReference type="ARBA" id="ARBA00022448"/>
    </source>
</evidence>
<dbReference type="FunFam" id="1.25.40.1030:FF:000008">
    <property type="entry name" value="Protein transport protein sec16"/>
    <property type="match status" value="1"/>
</dbReference>
<feature type="compositionally biased region" description="Low complexity" evidence="11">
    <location>
        <begin position="1666"/>
        <end position="1679"/>
    </location>
</feature>
<evidence type="ECO:0000256" key="10">
    <source>
        <dbReference type="RuleBase" id="RU364101"/>
    </source>
</evidence>
<dbReference type="PANTHER" id="PTHR13402:SF6">
    <property type="entry name" value="SECRETORY 16, ISOFORM I"/>
    <property type="match status" value="1"/>
</dbReference>
<dbReference type="VEuPathDB" id="FungiDB:PV07_06818"/>
<comment type="similarity">
    <text evidence="2 10">Belongs to the SEC16 family.</text>
</comment>
<dbReference type="GO" id="GO:0007030">
    <property type="term" value="P:Golgi organization"/>
    <property type="evidence" value="ECO:0007669"/>
    <property type="project" value="TreeGrafter"/>
</dbReference>
<dbReference type="GO" id="GO:0005789">
    <property type="term" value="C:endoplasmic reticulum membrane"/>
    <property type="evidence" value="ECO:0007669"/>
    <property type="project" value="UniProtKB-SubCell"/>
</dbReference>
<dbReference type="GO" id="GO:0012507">
    <property type="term" value="C:ER to Golgi transport vesicle membrane"/>
    <property type="evidence" value="ECO:0007669"/>
    <property type="project" value="TreeGrafter"/>
</dbReference>
<feature type="compositionally biased region" description="Pro residues" evidence="11">
    <location>
        <begin position="678"/>
        <end position="692"/>
    </location>
</feature>
<evidence type="ECO:0000256" key="6">
    <source>
        <dbReference type="ARBA" id="ARBA00022927"/>
    </source>
</evidence>
<dbReference type="Gene3D" id="1.25.40.1030">
    <property type="match status" value="1"/>
</dbReference>
<feature type="compositionally biased region" description="Basic and acidic residues" evidence="11">
    <location>
        <begin position="1680"/>
        <end position="1692"/>
    </location>
</feature>
<evidence type="ECO:0000256" key="11">
    <source>
        <dbReference type="SAM" id="MobiDB-lite"/>
    </source>
</evidence>
<dbReference type="OrthoDB" id="8918678at2759"/>
<dbReference type="GO" id="GO:0016192">
    <property type="term" value="P:vesicle-mediated transport"/>
    <property type="evidence" value="ECO:0007669"/>
    <property type="project" value="UniProtKB-KW"/>
</dbReference>
<keyword evidence="7 10" id="KW-0072">Autophagy</keyword>
<evidence type="ECO:0000259" key="13">
    <source>
        <dbReference type="Pfam" id="PF12932"/>
    </source>
</evidence>
<feature type="domain" description="Sec16 Sec23-binding" evidence="12">
    <location>
        <begin position="1075"/>
        <end position="1380"/>
    </location>
</feature>
<feature type="compositionally biased region" description="Low complexity" evidence="11">
    <location>
        <begin position="816"/>
        <end position="828"/>
    </location>
</feature>
<dbReference type="GO" id="GO:0015031">
    <property type="term" value="P:protein transport"/>
    <property type="evidence" value="ECO:0007669"/>
    <property type="project" value="UniProtKB-KW"/>
</dbReference>
<name>A0A0D2APP0_9EURO</name>
<feature type="compositionally biased region" description="Polar residues" evidence="11">
    <location>
        <begin position="563"/>
        <end position="579"/>
    </location>
</feature>
<feature type="compositionally biased region" description="Basic residues" evidence="11">
    <location>
        <begin position="1872"/>
        <end position="1882"/>
    </location>
</feature>
<proteinExistence type="inferred from homology"/>
<feature type="region of interest" description="Disordered" evidence="11">
    <location>
        <begin position="238"/>
        <end position="319"/>
    </location>
</feature>
<feature type="region of interest" description="Disordered" evidence="11">
    <location>
        <begin position="1740"/>
        <end position="1892"/>
    </location>
</feature>
<dbReference type="InterPro" id="IPR024340">
    <property type="entry name" value="Sec16_CCD"/>
</dbReference>
<keyword evidence="3 10" id="KW-0813">Transport</keyword>
<evidence type="ECO:0000313" key="14">
    <source>
        <dbReference type="EMBL" id="KIW27037.1"/>
    </source>
</evidence>
<feature type="compositionally biased region" description="Low complexity" evidence="11">
    <location>
        <begin position="693"/>
        <end position="704"/>
    </location>
</feature>
<feature type="compositionally biased region" description="Polar residues" evidence="11">
    <location>
        <begin position="42"/>
        <end position="60"/>
    </location>
</feature>
<evidence type="ECO:0000256" key="7">
    <source>
        <dbReference type="ARBA" id="ARBA00023006"/>
    </source>
</evidence>
<feature type="region of interest" description="Disordered" evidence="11">
    <location>
        <begin position="1493"/>
        <end position="1721"/>
    </location>
</feature>
<dbReference type="CDD" id="cd09233">
    <property type="entry name" value="ACE1-Sec16-like"/>
    <property type="match status" value="1"/>
</dbReference>
<keyword evidence="4 10" id="KW-0256">Endoplasmic reticulum</keyword>
<feature type="region of interest" description="Disordered" evidence="11">
    <location>
        <begin position="1381"/>
        <end position="1471"/>
    </location>
</feature>
<keyword evidence="8 10" id="KW-0472">Membrane</keyword>
<feature type="compositionally biased region" description="Basic and acidic residues" evidence="11">
    <location>
        <begin position="878"/>
        <end position="887"/>
    </location>
</feature>
<keyword evidence="6 10" id="KW-0653">Protein transport</keyword>
<feature type="region of interest" description="Disordered" evidence="11">
    <location>
        <begin position="484"/>
        <end position="887"/>
    </location>
</feature>
<dbReference type="EMBL" id="KN847043">
    <property type="protein sequence ID" value="KIW27037.1"/>
    <property type="molecule type" value="Genomic_DNA"/>
</dbReference>
<feature type="compositionally biased region" description="Basic residues" evidence="11">
    <location>
        <begin position="588"/>
        <end position="597"/>
    </location>
</feature>
<feature type="compositionally biased region" description="Polar residues" evidence="11">
    <location>
        <begin position="187"/>
        <end position="210"/>
    </location>
</feature>
<protein>
    <recommendedName>
        <fullName evidence="10">Protein transport protein sec16</fullName>
    </recommendedName>
</protein>
<feature type="region of interest" description="Disordered" evidence="11">
    <location>
        <begin position="187"/>
        <end position="226"/>
    </location>
</feature>
<keyword evidence="5 10" id="KW-0931">ER-Golgi transport</keyword>
<dbReference type="HOGENOM" id="CLU_001147_0_0_1"/>
<feature type="region of interest" description="Disordered" evidence="11">
    <location>
        <begin position="1"/>
        <end position="77"/>
    </location>
</feature>
<evidence type="ECO:0000259" key="12">
    <source>
        <dbReference type="Pfam" id="PF12931"/>
    </source>
</evidence>
<dbReference type="Proteomes" id="UP000054466">
    <property type="component" value="Unassembled WGS sequence"/>
</dbReference>
<feature type="compositionally biased region" description="Polar residues" evidence="11">
    <location>
        <begin position="1455"/>
        <end position="1471"/>
    </location>
</feature>
<feature type="compositionally biased region" description="Basic and acidic residues" evidence="11">
    <location>
        <begin position="1384"/>
        <end position="1394"/>
    </location>
</feature>
<dbReference type="Pfam" id="PF12932">
    <property type="entry name" value="Sec16"/>
    <property type="match status" value="1"/>
</dbReference>
<feature type="compositionally biased region" description="Polar residues" evidence="11">
    <location>
        <begin position="381"/>
        <end position="448"/>
    </location>
</feature>
<feature type="compositionally biased region" description="Pro residues" evidence="11">
    <location>
        <begin position="603"/>
        <end position="631"/>
    </location>
</feature>
<dbReference type="GeneID" id="27346012"/>
<feature type="compositionally biased region" description="Pro residues" evidence="11">
    <location>
        <begin position="1756"/>
        <end position="1782"/>
    </location>
</feature>
<evidence type="ECO:0000313" key="15">
    <source>
        <dbReference type="Proteomes" id="UP000054466"/>
    </source>
</evidence>
<evidence type="ECO:0000256" key="9">
    <source>
        <dbReference type="ARBA" id="ARBA00024687"/>
    </source>
</evidence>
<gene>
    <name evidence="14" type="ORF">PV07_06818</name>
</gene>
<accession>A0A0D2APP0</accession>
<keyword evidence="15" id="KW-1185">Reference proteome</keyword>
<evidence type="ECO:0000256" key="1">
    <source>
        <dbReference type="ARBA" id="ARBA00004397"/>
    </source>
</evidence>
<evidence type="ECO:0000256" key="8">
    <source>
        <dbReference type="ARBA" id="ARBA00023136"/>
    </source>
</evidence>
<organism evidence="14 15">
    <name type="scientific">Cladophialophora immunda</name>
    <dbReference type="NCBI Taxonomy" id="569365"/>
    <lineage>
        <taxon>Eukaryota</taxon>
        <taxon>Fungi</taxon>
        <taxon>Dikarya</taxon>
        <taxon>Ascomycota</taxon>
        <taxon>Pezizomycotina</taxon>
        <taxon>Eurotiomycetes</taxon>
        <taxon>Chaetothyriomycetidae</taxon>
        <taxon>Chaetothyriales</taxon>
        <taxon>Herpotrichiellaceae</taxon>
        <taxon>Cladophialophora</taxon>
    </lineage>
</organism>
<reference evidence="14 15" key="1">
    <citation type="submission" date="2015-01" db="EMBL/GenBank/DDBJ databases">
        <title>The Genome Sequence of Cladophialophora immunda CBS83496.</title>
        <authorList>
            <consortium name="The Broad Institute Genomics Platform"/>
            <person name="Cuomo C."/>
            <person name="de Hoog S."/>
            <person name="Gorbushina A."/>
            <person name="Stielow B."/>
            <person name="Teixiera M."/>
            <person name="Abouelleil A."/>
            <person name="Chapman S.B."/>
            <person name="Priest M."/>
            <person name="Young S.K."/>
            <person name="Wortman J."/>
            <person name="Nusbaum C."/>
            <person name="Birren B."/>
        </authorList>
    </citation>
    <scope>NUCLEOTIDE SEQUENCE [LARGE SCALE GENOMIC DNA]</scope>
    <source>
        <strain evidence="14 15">CBS 83496</strain>
    </source>
</reference>
<feature type="region of interest" description="Disordered" evidence="11">
    <location>
        <begin position="369"/>
        <end position="457"/>
    </location>
</feature>
<feature type="compositionally biased region" description="Basic and acidic residues" evidence="11">
    <location>
        <begin position="1647"/>
        <end position="1665"/>
    </location>
</feature>
<dbReference type="PANTHER" id="PTHR13402">
    <property type="entry name" value="RGPR-RELATED"/>
    <property type="match status" value="1"/>
</dbReference>
<sequence>MDTATLDEAGSSEPREFMQSGHWLPALRPDTIDEFKDESKAPEQSSGNVDSDLFASTSMTVIPPTPISRQNGDVGFSTEDTFTESTIQDKPVTGVTGAAMANGHGTHATWTSQPAGGGLGSDELPSDDDNERLDPAWGIKRLDSAHILDQVHRSTTFPEFVSPATATEEPVTDLTQNGIDFETVNGTTEAGQATRQESAATEPQSLSWMNDNHDGTRDPQSWTIPPQGEAVDEEAMRYEEGVPLIQADETSPADRVAPEERSRQNPFEAAQDDEESTFFSNINGASADTLQTPSLDRKSTAQVLDSLDLPDDHAQESPPIPVAAETSFFDDLAVGAASNEDNKLPVIPETEDVDAMWAAALGDEEFLVEDADDLLPDSEPGSPSSFIASLQESSTIPNIPATQPTPYTVSQQQLPAQRQSSANPYAPHQPSTSDMLQLSPEAPTTHNTVGLPRPELAPMGSFQAHLQQEPQSQNVKSYVDQARDGYKSPYDLPLELSKSRKRAHVPQPVQTTRSVAPPPRSSSLSEKPLQSPFHPNMPPGSGSGVVPPPAPSPAMPPRSVSAFTPSKTETPTSGSSSSFFEELPLASRPRHTGRHTPQHSVVAPPPPLPAQSPPIAPPPPPQQQTSPPGPSDPYSQYQLRPPERLDPYANVPLQPPPVPAATTARYSPAPVTSTLGPRPGPSPRYSPAPPPQTATATAARYAAQPTPPPAPHQSTAAMPNKPSSQHPHATPAILPFQPRTSSPLAYHKSSVDENVDGTPASVMQISPPPAHANQFSPPGATAPYPITSPDRGGMADSHQASATRRPNGEQLPPPRRSQTQSPSKQRPQGAFPVYSSDIINRPASAYGQPLPSRTVAPLEPVPPARPSVRARGLAPETEFVRPQDDTQFDPLERWKGAPLFRFGFGGTVISTFPKLVPRYATGAPRPQIKPTAGAVSIHNAKDMIPLAELWNQFPGPLRSKSKKKDVLSWMTNYINGMEVNPPHIVHAPSHDDPATRYHEKVLLWKIVRTLVEYDGSLDGSALKAINLLLSPEVHNVDLSSPIQYRDGEQVSGIYRPPGANVRPDSVDPMAVETLRKRLLGGDRQAAVFHAMDNRLWSHALIIASTMDRSVWSQVVREFVRQEVKTTGENTESLSALYEIFGGNLEESIDELVPPSARAGLQMVSKVDMGGPTKNALDGLNRWKETLSLVLNNRCQGDHQALAVLGRLLEDYNRIEAAHICYLFSRNPQRPVLFGGLDEEHAAIVLLGANHKAQPFDFGRDQDAILLTEIYEFATSILAAGASLSFMPHLSVFKLQRAANMAESGMRLEAQSYCDAIASTFKSSTKMSAYYHPLFLSELDDLSNRLKQTPIQGSSSWIGKPSLEKVGGSMWNKFSSFVAGDDSDAESKGSGKDAVDAGPFANIAGTPSISRTASQSDMHGSYPQSVPTTVAGSRYAPNGIQSARSSAELTRGRPSLDSQRSPPSTSHSQNNHQFEPMNMFQHIQASPVANPYQAFATASPPTSFPQSPPRSSYMPNTSAQSAAANMTPMRPNTYAPTPPAEDVIRQSYGYTPEPAAVSQIPEEPASYSGYEPPQPGDSETPQRDDGGGMGFEAPSQSYGYEPPTGTGYVPYVPEPDSPDEAPNEVRSKKKSFMDDDDDDFPRISHQPQDTESKSSLEDETARKRANDAAAEAAFRAAAEADAAREKEKKESKRSSSWFGGWLGGKKTESLDDAPSKGADQKVYRANLGESKMKLYYDKELGKWVNPDNPDAAKKTATPPPPRMGGTPAPPMSSGGPPRPPMASTPPTSHPNTPGLGMGPPSAPSSRAGTPAEGAGASARPPVHIGVSGPPSATSTPPIGHPTTPGLAPPPRPATAMSNASSIDDLIGPATGRKSAKPGKKGPKSGRYVDVMAQ</sequence>
<comment type="subcellular location">
    <subcellularLocation>
        <location evidence="1">Endoplasmic reticulum membrane</location>
        <topology evidence="1">Peripheral membrane protein</topology>
        <orientation evidence="1">Cytoplasmic side</orientation>
    </subcellularLocation>
</comment>
<dbReference type="GO" id="GO:0006914">
    <property type="term" value="P:autophagy"/>
    <property type="evidence" value="ECO:0007669"/>
    <property type="project" value="UniProtKB-KW"/>
</dbReference>
<feature type="compositionally biased region" description="Polar residues" evidence="11">
    <location>
        <begin position="1438"/>
        <end position="1447"/>
    </location>
</feature>
<feature type="compositionally biased region" description="Polar residues" evidence="11">
    <location>
        <begin position="1508"/>
        <end position="1523"/>
    </location>
</feature>
<dbReference type="STRING" id="569365.A0A0D2APP0"/>
<dbReference type="GO" id="GO:0070971">
    <property type="term" value="C:endoplasmic reticulum exit site"/>
    <property type="evidence" value="ECO:0007669"/>
    <property type="project" value="UniProtKB-ARBA"/>
</dbReference>
<feature type="compositionally biased region" description="Pro residues" evidence="11">
    <location>
        <begin position="546"/>
        <end position="556"/>
    </location>
</feature>
<feature type="domain" description="Sec16 central conserved" evidence="13">
    <location>
        <begin position="897"/>
        <end position="1015"/>
    </location>
</feature>
<feature type="compositionally biased region" description="Polar residues" evidence="11">
    <location>
        <begin position="1404"/>
        <end position="1430"/>
    </location>
</feature>
<dbReference type="Pfam" id="PF12931">
    <property type="entry name" value="TPR_Sec16"/>
    <property type="match status" value="1"/>
</dbReference>
<feature type="region of interest" description="Disordered" evidence="11">
    <location>
        <begin position="107"/>
        <end position="132"/>
    </location>
</feature>
<dbReference type="GO" id="GO:0070973">
    <property type="term" value="P:protein localization to endoplasmic reticulum exit site"/>
    <property type="evidence" value="ECO:0007669"/>
    <property type="project" value="TreeGrafter"/>
</dbReference>
<dbReference type="RefSeq" id="XP_016247253.1">
    <property type="nucleotide sequence ID" value="XM_016393834.1"/>
</dbReference>
<evidence type="ECO:0000256" key="4">
    <source>
        <dbReference type="ARBA" id="ARBA00022824"/>
    </source>
</evidence>
<comment type="function">
    <text evidence="9 10">Involved in the initiation of assembly of the COPII coat required for the formation of transport vesicles from the endoplasmic reticulum (ER) and the selection of cargo molecules. Also involved in autophagy.</text>
</comment>
<evidence type="ECO:0000256" key="2">
    <source>
        <dbReference type="ARBA" id="ARBA00005927"/>
    </source>
</evidence>
<dbReference type="InterPro" id="IPR024298">
    <property type="entry name" value="Sec16_Sec23-bd"/>
</dbReference>
<feature type="compositionally biased region" description="Basic and acidic residues" evidence="11">
    <location>
        <begin position="30"/>
        <end position="41"/>
    </location>
</feature>
<evidence type="ECO:0000256" key="5">
    <source>
        <dbReference type="ARBA" id="ARBA00022892"/>
    </source>
</evidence>